<feature type="region of interest" description="Disordered" evidence="1">
    <location>
        <begin position="98"/>
        <end position="121"/>
    </location>
</feature>
<feature type="compositionally biased region" description="Basic and acidic residues" evidence="1">
    <location>
        <begin position="302"/>
        <end position="320"/>
    </location>
</feature>
<evidence type="ECO:0000256" key="1">
    <source>
        <dbReference type="SAM" id="MobiDB-lite"/>
    </source>
</evidence>
<feature type="region of interest" description="Disordered" evidence="1">
    <location>
        <begin position="272"/>
        <end position="329"/>
    </location>
</feature>
<feature type="chain" id="PRO_5047361097" evidence="3">
    <location>
        <begin position="26"/>
        <end position="399"/>
    </location>
</feature>
<keyword evidence="2" id="KW-0812">Transmembrane</keyword>
<feature type="compositionally biased region" description="Basic and acidic residues" evidence="1">
    <location>
        <begin position="110"/>
        <end position="121"/>
    </location>
</feature>
<evidence type="ECO:0000313" key="4">
    <source>
        <dbReference type="EMBL" id="CAL8109736.1"/>
    </source>
</evidence>
<feature type="compositionally biased region" description="Acidic residues" evidence="1">
    <location>
        <begin position="99"/>
        <end position="109"/>
    </location>
</feature>
<feature type="signal peptide" evidence="3">
    <location>
        <begin position="1"/>
        <end position="25"/>
    </location>
</feature>
<sequence>MAYKALCFVFVTLVMMAVFIPPNECIPIDKDDAIDLKQTFAKNSTTIIKQGNASQVLEALGLLSGIGKGEDGSHNLTEPMEIEINIISFNMSALQIDSSDYDSNDDSDDYRDYQSDEPRGDGYFDLRAAFGDHDSEEDETQGEEREMIPIDRIQLDDLANEMITFAACIKIYEKHITNVNTKPITDPKLDDGNDKPRKVLIDGSEVMNVIAQCKIFMTKLQQIHDQLVRDHQRSEEAKLPDVGHEVPRPIPSTQAIEQKMNEWQQHPKNLMPHKSATEVPSPPCADALHPHTGSKAKMPKKNVSERRKDTDVDHTERISASDEAAEDCDEDKDSSNAIFIIITFYASTLLASFLLGIVFEKYRQDCIQSRDIQKLYLVPGQSALLKLSKEHDKKIIIKA</sequence>
<reference evidence="4 5" key="1">
    <citation type="submission" date="2024-08" db="EMBL/GenBank/DDBJ databases">
        <authorList>
            <person name="Cucini C."/>
            <person name="Frati F."/>
        </authorList>
    </citation>
    <scope>NUCLEOTIDE SEQUENCE [LARGE SCALE GENOMIC DNA]</scope>
</reference>
<evidence type="ECO:0000256" key="3">
    <source>
        <dbReference type="SAM" id="SignalP"/>
    </source>
</evidence>
<feature type="transmembrane region" description="Helical" evidence="2">
    <location>
        <begin position="337"/>
        <end position="359"/>
    </location>
</feature>
<dbReference type="EMBL" id="CAXLJM020000041">
    <property type="protein sequence ID" value="CAL8109736.1"/>
    <property type="molecule type" value="Genomic_DNA"/>
</dbReference>
<proteinExistence type="predicted"/>
<organism evidence="4 5">
    <name type="scientific">Orchesella dallaii</name>
    <dbReference type="NCBI Taxonomy" id="48710"/>
    <lineage>
        <taxon>Eukaryota</taxon>
        <taxon>Metazoa</taxon>
        <taxon>Ecdysozoa</taxon>
        <taxon>Arthropoda</taxon>
        <taxon>Hexapoda</taxon>
        <taxon>Collembola</taxon>
        <taxon>Entomobryomorpha</taxon>
        <taxon>Entomobryoidea</taxon>
        <taxon>Orchesellidae</taxon>
        <taxon>Orchesellinae</taxon>
        <taxon>Orchesella</taxon>
    </lineage>
</organism>
<keyword evidence="2" id="KW-0472">Membrane</keyword>
<protein>
    <submittedName>
        <fullName evidence="4">Uncharacterized protein</fullName>
    </submittedName>
</protein>
<gene>
    <name evidence="4" type="ORF">ODALV1_LOCUS13642</name>
</gene>
<dbReference type="Proteomes" id="UP001642540">
    <property type="component" value="Unassembled WGS sequence"/>
</dbReference>
<keyword evidence="5" id="KW-1185">Reference proteome</keyword>
<evidence type="ECO:0000313" key="5">
    <source>
        <dbReference type="Proteomes" id="UP001642540"/>
    </source>
</evidence>
<evidence type="ECO:0000256" key="2">
    <source>
        <dbReference type="SAM" id="Phobius"/>
    </source>
</evidence>
<accession>A0ABP1QP51</accession>
<name>A0ABP1QP51_9HEXA</name>
<keyword evidence="2" id="KW-1133">Transmembrane helix</keyword>
<comment type="caution">
    <text evidence="4">The sequence shown here is derived from an EMBL/GenBank/DDBJ whole genome shotgun (WGS) entry which is preliminary data.</text>
</comment>
<keyword evidence="3" id="KW-0732">Signal</keyword>